<dbReference type="InterPro" id="IPR008218">
    <property type="entry name" value="ATPase_V1-cplx_f_g_su"/>
</dbReference>
<evidence type="ECO:0000256" key="3">
    <source>
        <dbReference type="ARBA" id="ARBA00023065"/>
    </source>
</evidence>
<dbReference type="AlphaFoldDB" id="A0A4P9C4R3"/>
<dbReference type="SUPFAM" id="SSF159468">
    <property type="entry name" value="AtpF-like"/>
    <property type="match status" value="1"/>
</dbReference>
<reference evidence="4 5" key="1">
    <citation type="submission" date="2018-05" db="EMBL/GenBank/DDBJ databases">
        <title>Genome comparison of Eubacterium sp.</title>
        <authorList>
            <person name="Feng Y."/>
            <person name="Sanchez-Andrea I."/>
            <person name="Stams A.J.M."/>
            <person name="De Vos W.M."/>
        </authorList>
    </citation>
    <scope>NUCLEOTIDE SEQUENCE [LARGE SCALE GENOMIC DNA]</scope>
    <source>
        <strain evidence="4 5">YI</strain>
    </source>
</reference>
<protein>
    <submittedName>
        <fullName evidence="4">V-type ATP synthase subunit F</fullName>
    </submittedName>
</protein>
<organism evidence="4 5">
    <name type="scientific">Eubacterium maltosivorans</name>
    <dbReference type="NCBI Taxonomy" id="2041044"/>
    <lineage>
        <taxon>Bacteria</taxon>
        <taxon>Bacillati</taxon>
        <taxon>Bacillota</taxon>
        <taxon>Clostridia</taxon>
        <taxon>Eubacteriales</taxon>
        <taxon>Eubacteriaceae</taxon>
        <taxon>Eubacterium</taxon>
    </lineage>
</organism>
<keyword evidence="2" id="KW-0813">Transport</keyword>
<dbReference type="KEGG" id="emt:CPZ25_003375"/>
<evidence type="ECO:0000256" key="2">
    <source>
        <dbReference type="ARBA" id="ARBA00022448"/>
    </source>
</evidence>
<evidence type="ECO:0000256" key="1">
    <source>
        <dbReference type="ARBA" id="ARBA00010148"/>
    </source>
</evidence>
<accession>A0A4P9C4R3</accession>
<dbReference type="Proteomes" id="UP000218387">
    <property type="component" value="Chromosome"/>
</dbReference>
<name>A0A4P9C4R3_EUBML</name>
<comment type="similarity">
    <text evidence="1">Belongs to the V-ATPase F subunit family.</text>
</comment>
<sequence length="105" mass="11284">MSEQAKLAVIGDQDSIMVFQALGVRTVYADAAKDIEKAIHALAKEETAVIYITEQAAALVPEAIEKYKTEPFPAIIPIPNRFGTNGLGMKGIQDNIEKAIGADIL</sequence>
<proteinExistence type="inferred from homology"/>
<keyword evidence="5" id="KW-1185">Reference proteome</keyword>
<keyword evidence="3" id="KW-0406">Ion transport</keyword>
<evidence type="ECO:0000313" key="4">
    <source>
        <dbReference type="EMBL" id="QCT70399.1"/>
    </source>
</evidence>
<gene>
    <name evidence="4" type="ORF">CPZ25_003375</name>
</gene>
<dbReference type="EMBL" id="CP029487">
    <property type="protein sequence ID" value="QCT70399.1"/>
    <property type="molecule type" value="Genomic_DNA"/>
</dbReference>
<dbReference type="Pfam" id="PF01990">
    <property type="entry name" value="ATP-synt_F"/>
    <property type="match status" value="1"/>
</dbReference>
<dbReference type="InterPro" id="IPR036906">
    <property type="entry name" value="ATPase_V1_fsu_sf"/>
</dbReference>
<dbReference type="RefSeq" id="WP_058694608.1">
    <property type="nucleotide sequence ID" value="NZ_CABJDW020000005.1"/>
</dbReference>
<evidence type="ECO:0000313" key="5">
    <source>
        <dbReference type="Proteomes" id="UP000218387"/>
    </source>
</evidence>
<dbReference type="GO" id="GO:0046961">
    <property type="term" value="F:proton-transporting ATPase activity, rotational mechanism"/>
    <property type="evidence" value="ECO:0007669"/>
    <property type="project" value="InterPro"/>
</dbReference>
<dbReference type="Gene3D" id="3.40.50.10580">
    <property type="entry name" value="ATPase, V1 complex, subunit F"/>
    <property type="match status" value="1"/>
</dbReference>